<evidence type="ECO:0000256" key="1">
    <source>
        <dbReference type="ARBA" id="ARBA00022723"/>
    </source>
</evidence>
<dbReference type="Pfam" id="PF04500">
    <property type="entry name" value="FLYWCH"/>
    <property type="match status" value="1"/>
</dbReference>
<keyword evidence="2" id="KW-0863">Zinc-finger</keyword>
<dbReference type="AlphaFoldDB" id="A0A226D594"/>
<dbReference type="Gene3D" id="2.20.25.240">
    <property type="match status" value="1"/>
</dbReference>
<gene>
    <name evidence="6" type="ORF">Fcan01_25583</name>
</gene>
<keyword evidence="3" id="KW-0862">Zinc</keyword>
<dbReference type="InterPro" id="IPR007588">
    <property type="entry name" value="Znf_FLYWCH"/>
</dbReference>
<evidence type="ECO:0000313" key="6">
    <source>
        <dbReference type="EMBL" id="OXA39821.1"/>
    </source>
</evidence>
<evidence type="ECO:0000256" key="4">
    <source>
        <dbReference type="SAM" id="MobiDB-lite"/>
    </source>
</evidence>
<dbReference type="EMBL" id="LNIX01000037">
    <property type="protein sequence ID" value="OXA39821.1"/>
    <property type="molecule type" value="Genomic_DNA"/>
</dbReference>
<proteinExistence type="predicted"/>
<feature type="domain" description="FLYWCH-type" evidence="5">
    <location>
        <begin position="274"/>
        <end position="336"/>
    </location>
</feature>
<name>A0A226D594_FOLCA</name>
<feature type="compositionally biased region" description="Basic residues" evidence="4">
    <location>
        <begin position="52"/>
        <end position="63"/>
    </location>
</feature>
<reference evidence="6 7" key="1">
    <citation type="submission" date="2015-12" db="EMBL/GenBank/DDBJ databases">
        <title>The genome of Folsomia candida.</title>
        <authorList>
            <person name="Faddeeva A."/>
            <person name="Derks M.F."/>
            <person name="Anvar Y."/>
            <person name="Smit S."/>
            <person name="Van Straalen N."/>
            <person name="Roelofs D."/>
        </authorList>
    </citation>
    <scope>NUCLEOTIDE SEQUENCE [LARGE SCALE GENOMIC DNA]</scope>
    <source>
        <strain evidence="6 7">VU population</strain>
        <tissue evidence="6">Whole body</tissue>
    </source>
</reference>
<sequence length="416" mass="46576">MEGLLARVDYLENIVTKLAKWTHFSEIVNFEFPAPAVISLEDENEKINPKSSRPRRRGRRRSLRSALSPEEEVTNPDIISDDTIIKTEDADTYEEMLPDDDPDFVIFPQDLDTGSDDDSFQADPDSLPSSSSKNLGLEESNRLRNCPSNSEDSDNTLKVELFETKQEHNHEGAKTVGIHKEIRLKIDLLFNSGLTKPNQIISCLTDEGVLAPSKVQLNNYLSALRKKGGPQTLLIGQVFEENDEIPSDQLLSGKELTVPEKKPSNSGSDPIVTLTSCKNRPMISKGGYLFNFERNGAKKKIWRCKHHRHHKCPVRVHTTNSVTNPEILTQIATHNHAPDPKLCEVQLALHKIRDTAKNSTLPPTQIVATHSSTFSQAGKDIAPLKNNITRTIRNIRCRKKKLTRNSALEGIAKSNV</sequence>
<feature type="compositionally biased region" description="Acidic residues" evidence="4">
    <location>
        <begin position="94"/>
        <end position="103"/>
    </location>
</feature>
<feature type="region of interest" description="Disordered" evidence="4">
    <location>
        <begin position="45"/>
        <end position="77"/>
    </location>
</feature>
<keyword evidence="1" id="KW-0479">Metal-binding</keyword>
<protein>
    <submittedName>
        <fullName evidence="6">FLYWCH-type zinc finger-containing protein 1</fullName>
    </submittedName>
</protein>
<keyword evidence="7" id="KW-1185">Reference proteome</keyword>
<dbReference type="GO" id="GO:0008270">
    <property type="term" value="F:zinc ion binding"/>
    <property type="evidence" value="ECO:0007669"/>
    <property type="project" value="UniProtKB-KW"/>
</dbReference>
<evidence type="ECO:0000259" key="5">
    <source>
        <dbReference type="Pfam" id="PF04500"/>
    </source>
</evidence>
<feature type="region of interest" description="Disordered" evidence="4">
    <location>
        <begin position="94"/>
        <end position="155"/>
    </location>
</feature>
<organism evidence="6 7">
    <name type="scientific">Folsomia candida</name>
    <name type="common">Springtail</name>
    <dbReference type="NCBI Taxonomy" id="158441"/>
    <lineage>
        <taxon>Eukaryota</taxon>
        <taxon>Metazoa</taxon>
        <taxon>Ecdysozoa</taxon>
        <taxon>Arthropoda</taxon>
        <taxon>Hexapoda</taxon>
        <taxon>Collembola</taxon>
        <taxon>Entomobryomorpha</taxon>
        <taxon>Isotomoidea</taxon>
        <taxon>Isotomidae</taxon>
        <taxon>Proisotominae</taxon>
        <taxon>Folsomia</taxon>
    </lineage>
</organism>
<dbReference type="Proteomes" id="UP000198287">
    <property type="component" value="Unassembled WGS sequence"/>
</dbReference>
<accession>A0A226D594</accession>
<evidence type="ECO:0000313" key="7">
    <source>
        <dbReference type="Proteomes" id="UP000198287"/>
    </source>
</evidence>
<evidence type="ECO:0000256" key="3">
    <source>
        <dbReference type="ARBA" id="ARBA00022833"/>
    </source>
</evidence>
<evidence type="ECO:0000256" key="2">
    <source>
        <dbReference type="ARBA" id="ARBA00022771"/>
    </source>
</evidence>
<comment type="caution">
    <text evidence="6">The sequence shown here is derived from an EMBL/GenBank/DDBJ whole genome shotgun (WGS) entry which is preliminary data.</text>
</comment>